<evidence type="ECO:0000256" key="1">
    <source>
        <dbReference type="ARBA" id="ARBA00007730"/>
    </source>
</evidence>
<evidence type="ECO:0000256" key="4">
    <source>
        <dbReference type="SAM" id="Phobius"/>
    </source>
</evidence>
<evidence type="ECO:0000313" key="6">
    <source>
        <dbReference type="EMBL" id="TXB64207.1"/>
    </source>
</evidence>
<gene>
    <name evidence="6" type="ORF">FRY74_10465</name>
</gene>
<dbReference type="GO" id="GO:0051213">
    <property type="term" value="F:dioxygenase activity"/>
    <property type="evidence" value="ECO:0007669"/>
    <property type="project" value="UniProtKB-KW"/>
</dbReference>
<feature type="transmembrane region" description="Helical" evidence="4">
    <location>
        <begin position="240"/>
        <end position="259"/>
    </location>
</feature>
<dbReference type="SUPFAM" id="SSF51197">
    <property type="entry name" value="Clavaminate synthase-like"/>
    <property type="match status" value="1"/>
</dbReference>
<organism evidence="6 7">
    <name type="scientific">Vicingus serpentipes</name>
    <dbReference type="NCBI Taxonomy" id="1926625"/>
    <lineage>
        <taxon>Bacteria</taxon>
        <taxon>Pseudomonadati</taxon>
        <taxon>Bacteroidota</taxon>
        <taxon>Flavobacteriia</taxon>
        <taxon>Flavobacteriales</taxon>
        <taxon>Vicingaceae</taxon>
        <taxon>Vicingus</taxon>
    </lineage>
</organism>
<dbReference type="OrthoDB" id="21665at2"/>
<keyword evidence="3" id="KW-0560">Oxidoreductase</keyword>
<evidence type="ECO:0000259" key="5">
    <source>
        <dbReference type="Pfam" id="PF05118"/>
    </source>
</evidence>
<dbReference type="AlphaFoldDB" id="A0A5C6RPY9"/>
<keyword evidence="4" id="KW-1133">Transmembrane helix</keyword>
<evidence type="ECO:0000313" key="7">
    <source>
        <dbReference type="Proteomes" id="UP000321721"/>
    </source>
</evidence>
<dbReference type="EMBL" id="VOOS01000005">
    <property type="protein sequence ID" value="TXB64207.1"/>
    <property type="molecule type" value="Genomic_DNA"/>
</dbReference>
<reference evidence="6 7" key="1">
    <citation type="submission" date="2019-08" db="EMBL/GenBank/DDBJ databases">
        <title>Genome of Vicingus serpentipes NCIMB 15042.</title>
        <authorList>
            <person name="Bowman J.P."/>
        </authorList>
    </citation>
    <scope>NUCLEOTIDE SEQUENCE [LARGE SCALE GENOMIC DNA]</scope>
    <source>
        <strain evidence="6 7">NCIMB 15042</strain>
    </source>
</reference>
<keyword evidence="4" id="KW-0472">Membrane</keyword>
<dbReference type="InterPro" id="IPR051821">
    <property type="entry name" value="Asp/Asn_beta-hydroxylase"/>
</dbReference>
<evidence type="ECO:0000256" key="2">
    <source>
        <dbReference type="ARBA" id="ARBA00022964"/>
    </source>
</evidence>
<comment type="similarity">
    <text evidence="1">Belongs to the aspartyl/asparaginyl beta-hydroxylase family.</text>
</comment>
<dbReference type="GO" id="GO:0016020">
    <property type="term" value="C:membrane"/>
    <property type="evidence" value="ECO:0007669"/>
    <property type="project" value="TreeGrafter"/>
</dbReference>
<dbReference type="Gene3D" id="2.60.120.330">
    <property type="entry name" value="B-lactam Antibiotic, Isopenicillin N Synthase, Chain"/>
    <property type="match status" value="1"/>
</dbReference>
<keyword evidence="4" id="KW-0812">Transmembrane</keyword>
<dbReference type="Pfam" id="PF05118">
    <property type="entry name" value="Asp_Arg_Hydrox"/>
    <property type="match status" value="1"/>
</dbReference>
<proteinExistence type="inferred from homology"/>
<keyword evidence="2" id="KW-0223">Dioxygenase</keyword>
<dbReference type="PANTHER" id="PTHR46332:SF5">
    <property type="entry name" value="ASPARTATE BETA-HYDROXYLASE DOMAIN CONTAINING 2"/>
    <property type="match status" value="1"/>
</dbReference>
<sequence>MIINLILIPNSRLNVIILEQLKEEWFAYFSSEHYSDSPNFYSSECFDWAKAIEANSDEIATEITRIINSEDFTPKGYFIKGLTEKSGWKTFSFITWGIRINKALTLTPVFNNSLAQFPEIVSISINILEAGEKIKAHHGDSNTFYRCHLGIDIPEGLPKCGFRVNNQDAEWKNNQLLIFNDANKHEAWNLSDKKRVIVVFDVIRSEYKYKKKAICLKIRSFLILQLLFEQYSFIKKMPKWIHKIINSTIFILLFLLYPYQKKHGVIKKHN</sequence>
<protein>
    <submittedName>
        <fullName evidence="6">Aspartyl/asparaginyl beta-hydroxylase domain-containing protein</fullName>
    </submittedName>
</protein>
<dbReference type="InterPro" id="IPR027443">
    <property type="entry name" value="IPNS-like_sf"/>
</dbReference>
<evidence type="ECO:0000256" key="3">
    <source>
        <dbReference type="ARBA" id="ARBA00023002"/>
    </source>
</evidence>
<dbReference type="Proteomes" id="UP000321721">
    <property type="component" value="Unassembled WGS sequence"/>
</dbReference>
<comment type="caution">
    <text evidence="6">The sequence shown here is derived from an EMBL/GenBank/DDBJ whole genome shotgun (WGS) entry which is preliminary data.</text>
</comment>
<dbReference type="PANTHER" id="PTHR46332">
    <property type="entry name" value="ASPARTATE BETA-HYDROXYLASE DOMAIN-CONTAINING PROTEIN 2"/>
    <property type="match status" value="1"/>
</dbReference>
<accession>A0A5C6RPY9</accession>
<dbReference type="InterPro" id="IPR007803">
    <property type="entry name" value="Asp/Arg/Pro-Hydrxlase"/>
</dbReference>
<keyword evidence="7" id="KW-1185">Reference proteome</keyword>
<feature type="domain" description="Aspartyl/asparaginy/proline hydroxylase" evidence="5">
    <location>
        <begin position="53"/>
        <end position="204"/>
    </location>
</feature>
<name>A0A5C6RPY9_9FLAO</name>